<protein>
    <recommendedName>
        <fullName evidence="2">Retrotransposon Copia-like N-terminal domain-containing protein</fullName>
    </recommendedName>
</protein>
<evidence type="ECO:0000259" key="2">
    <source>
        <dbReference type="Pfam" id="PF14244"/>
    </source>
</evidence>
<accession>A0A484MTK7</accession>
<feature type="region of interest" description="Disordered" evidence="1">
    <location>
        <begin position="273"/>
        <end position="345"/>
    </location>
</feature>
<reference evidence="3 4" key="1">
    <citation type="submission" date="2018-04" db="EMBL/GenBank/DDBJ databases">
        <authorList>
            <person name="Vogel A."/>
        </authorList>
    </citation>
    <scope>NUCLEOTIDE SEQUENCE [LARGE SCALE GENOMIC DNA]</scope>
</reference>
<gene>
    <name evidence="3" type="ORF">CCAM_LOCUS33635</name>
</gene>
<dbReference type="EMBL" id="OOIL02004480">
    <property type="protein sequence ID" value="VFQ91859.1"/>
    <property type="molecule type" value="Genomic_DNA"/>
</dbReference>
<feature type="compositionally biased region" description="Low complexity" evidence="1">
    <location>
        <begin position="412"/>
        <end position="422"/>
    </location>
</feature>
<feature type="region of interest" description="Disordered" evidence="1">
    <location>
        <begin position="360"/>
        <end position="435"/>
    </location>
</feature>
<dbReference type="Proteomes" id="UP000595140">
    <property type="component" value="Unassembled WGS sequence"/>
</dbReference>
<dbReference type="Pfam" id="PF14244">
    <property type="entry name" value="Retrotran_gag_3"/>
    <property type="match status" value="1"/>
</dbReference>
<evidence type="ECO:0000313" key="4">
    <source>
        <dbReference type="Proteomes" id="UP000595140"/>
    </source>
</evidence>
<feature type="compositionally biased region" description="Gly residues" evidence="1">
    <location>
        <begin position="274"/>
        <end position="289"/>
    </location>
</feature>
<dbReference type="AlphaFoldDB" id="A0A484MTK7"/>
<feature type="compositionally biased region" description="Polar residues" evidence="1">
    <location>
        <begin position="301"/>
        <end position="310"/>
    </location>
</feature>
<feature type="domain" description="Retrotransposon Copia-like N-terminal" evidence="2">
    <location>
        <begin position="19"/>
        <end position="58"/>
    </location>
</feature>
<feature type="compositionally biased region" description="Polar residues" evidence="1">
    <location>
        <begin position="398"/>
        <end position="411"/>
    </location>
</feature>
<dbReference type="Pfam" id="PF14223">
    <property type="entry name" value="Retrotran_gag_2"/>
    <property type="match status" value="1"/>
</dbReference>
<feature type="compositionally biased region" description="Low complexity" evidence="1">
    <location>
        <begin position="383"/>
        <end position="396"/>
    </location>
</feature>
<dbReference type="PANTHER" id="PTHR34222">
    <property type="entry name" value="GAG_PRE-INTEGRS DOMAIN-CONTAINING PROTEIN"/>
    <property type="match status" value="1"/>
</dbReference>
<feature type="compositionally biased region" description="Low complexity" evidence="1">
    <location>
        <begin position="360"/>
        <end position="373"/>
    </location>
</feature>
<dbReference type="PANTHER" id="PTHR34222:SF28">
    <property type="entry name" value="CCHC-TYPE DOMAIN-CONTAINING PROTEIN"/>
    <property type="match status" value="1"/>
</dbReference>
<proteinExistence type="predicted"/>
<keyword evidence="4" id="KW-1185">Reference proteome</keyword>
<name>A0A484MTK7_9ASTE</name>
<evidence type="ECO:0000313" key="3">
    <source>
        <dbReference type="EMBL" id="VFQ91859.1"/>
    </source>
</evidence>
<sequence>MTTKKANLIHDPSSIYYLHPSEGPGNSLTKYVLRSDNYDVWAKAVSHALGGRGKAKFLTAAGVLKPTDEAELGAWESNHSIICSWICNSVDESIQRSIINHTVAYDLWNDLKKRYGGSNGPRMYQLKCELHNLRQKGQSVVAYYNQFITLWNQLYGCEDPTGGCVCPAAAVSLARVEREKTMDFLLGLDDEQYGHARSQIIGTEPIPDLDRAFYLVTQEERHRTIIRSRDDRTDGVAFAARQSPSSLWCSHCGRTNHNVETCFELIGFPEHYGRGGGRSGMQRGRGGRTSSGRGYQAGGRDNSSYSTGGRDSSGRGPARFGSASHCNNTTAAPSGGAHAVNTDSSSVLSDQMAKLMSLLESSSSQQYTEESPPSSSPSPPADFPTLPTLDTTLPAASDQPQPSTVVVSSTEAAGADPTADAPPLRHSSRVRQPPQRLSDYVCHTALVRNPVPFPPVASSVSGTRFPITNFVHYDRLHDRIANNCSVQHRGVAPIVSGYFSTSCGIGSLLQRHTPSLAALLLFFFP</sequence>
<dbReference type="InterPro" id="IPR029472">
    <property type="entry name" value="Copia-like_N"/>
</dbReference>
<evidence type="ECO:0000256" key="1">
    <source>
        <dbReference type="SAM" id="MobiDB-lite"/>
    </source>
</evidence>
<organism evidence="3 4">
    <name type="scientific">Cuscuta campestris</name>
    <dbReference type="NCBI Taxonomy" id="132261"/>
    <lineage>
        <taxon>Eukaryota</taxon>
        <taxon>Viridiplantae</taxon>
        <taxon>Streptophyta</taxon>
        <taxon>Embryophyta</taxon>
        <taxon>Tracheophyta</taxon>
        <taxon>Spermatophyta</taxon>
        <taxon>Magnoliopsida</taxon>
        <taxon>eudicotyledons</taxon>
        <taxon>Gunneridae</taxon>
        <taxon>Pentapetalae</taxon>
        <taxon>asterids</taxon>
        <taxon>lamiids</taxon>
        <taxon>Solanales</taxon>
        <taxon>Convolvulaceae</taxon>
        <taxon>Cuscuteae</taxon>
        <taxon>Cuscuta</taxon>
        <taxon>Cuscuta subgen. Grammica</taxon>
        <taxon>Cuscuta sect. Cleistogrammica</taxon>
    </lineage>
</organism>
<dbReference type="OrthoDB" id="5544992at2759"/>